<evidence type="ECO:0000256" key="2">
    <source>
        <dbReference type="ARBA" id="ARBA00023125"/>
    </source>
</evidence>
<dbReference type="EMBL" id="FNTX01000001">
    <property type="protein sequence ID" value="SED78956.1"/>
    <property type="molecule type" value="Genomic_DNA"/>
</dbReference>
<dbReference type="CDD" id="cd00090">
    <property type="entry name" value="HTH_ARSR"/>
    <property type="match status" value="1"/>
</dbReference>
<protein>
    <submittedName>
        <fullName evidence="5">DNA-binding transcriptional regulator, ArsR family</fullName>
    </submittedName>
</protein>
<evidence type="ECO:0000259" key="4">
    <source>
        <dbReference type="PROSITE" id="PS50987"/>
    </source>
</evidence>
<dbReference type="Pfam" id="PF12840">
    <property type="entry name" value="HTH_20"/>
    <property type="match status" value="1"/>
</dbReference>
<dbReference type="InterPro" id="IPR036388">
    <property type="entry name" value="WH-like_DNA-bd_sf"/>
</dbReference>
<dbReference type="STRING" id="648782.SAMN04488554_0699"/>
<evidence type="ECO:0000256" key="3">
    <source>
        <dbReference type="ARBA" id="ARBA00023163"/>
    </source>
</evidence>
<keyword evidence="6" id="KW-1185">Reference proteome</keyword>
<dbReference type="Gene3D" id="1.10.10.10">
    <property type="entry name" value="Winged helix-like DNA-binding domain superfamily/Winged helix DNA-binding domain"/>
    <property type="match status" value="1"/>
</dbReference>
<keyword evidence="1" id="KW-0805">Transcription regulation</keyword>
<dbReference type="AlphaFoldDB" id="A0A1H5DJF3"/>
<evidence type="ECO:0000313" key="6">
    <source>
        <dbReference type="Proteomes" id="UP000199220"/>
    </source>
</evidence>
<dbReference type="PROSITE" id="PS50987">
    <property type="entry name" value="HTH_ARSR_2"/>
    <property type="match status" value="1"/>
</dbReference>
<dbReference type="InterPro" id="IPR036390">
    <property type="entry name" value="WH_DNA-bd_sf"/>
</dbReference>
<reference evidence="6" key="1">
    <citation type="submission" date="2016-10" db="EMBL/GenBank/DDBJ databases">
        <authorList>
            <person name="Varghese N."/>
            <person name="Submissions S."/>
        </authorList>
    </citation>
    <scope>NUCLEOTIDE SEQUENCE [LARGE SCALE GENOMIC DNA]</scope>
    <source>
        <strain evidence="6">DSM 21368</strain>
    </source>
</reference>
<dbReference type="PANTHER" id="PTHR33154">
    <property type="entry name" value="TRANSCRIPTIONAL REGULATOR, ARSR FAMILY"/>
    <property type="match status" value="1"/>
</dbReference>
<evidence type="ECO:0000256" key="1">
    <source>
        <dbReference type="ARBA" id="ARBA00023015"/>
    </source>
</evidence>
<dbReference type="InterPro" id="IPR051081">
    <property type="entry name" value="HTH_MetalResp_TranReg"/>
</dbReference>
<sequence>MTPTCLVVVYGLNAATAGCVAPRYIQVRVCASKSFLYCEGMRSSLAHVDPALDAAFAALADPVRRRLVNRLAAGAATVKELAEPFALTPQAISHHVAVLRRAGLVDQSRDGTRRPCRLNVRELDRLSTWIDDQRREWNDRLDALEAHLEHSKEGQ</sequence>
<gene>
    <name evidence="5" type="ORF">SAMN04488554_0699</name>
</gene>
<dbReference type="PRINTS" id="PR00778">
    <property type="entry name" value="HTHARSR"/>
</dbReference>
<dbReference type="NCBIfam" id="NF033788">
    <property type="entry name" value="HTH_metalloreg"/>
    <property type="match status" value="1"/>
</dbReference>
<dbReference type="SUPFAM" id="SSF46785">
    <property type="entry name" value="Winged helix' DNA-binding domain"/>
    <property type="match status" value="1"/>
</dbReference>
<accession>A0A1H5DJF3</accession>
<dbReference type="Proteomes" id="UP000199220">
    <property type="component" value="Unassembled WGS sequence"/>
</dbReference>
<dbReference type="InterPro" id="IPR001845">
    <property type="entry name" value="HTH_ArsR_DNA-bd_dom"/>
</dbReference>
<keyword evidence="2 5" id="KW-0238">DNA-binding</keyword>
<organism evidence="5 6">
    <name type="scientific">Ruania alba</name>
    <dbReference type="NCBI Taxonomy" id="648782"/>
    <lineage>
        <taxon>Bacteria</taxon>
        <taxon>Bacillati</taxon>
        <taxon>Actinomycetota</taxon>
        <taxon>Actinomycetes</taxon>
        <taxon>Micrococcales</taxon>
        <taxon>Ruaniaceae</taxon>
        <taxon>Ruania</taxon>
    </lineage>
</organism>
<name>A0A1H5DJF3_9MICO</name>
<evidence type="ECO:0000313" key="5">
    <source>
        <dbReference type="EMBL" id="SED78956.1"/>
    </source>
</evidence>
<dbReference type="GO" id="GO:0003700">
    <property type="term" value="F:DNA-binding transcription factor activity"/>
    <property type="evidence" value="ECO:0007669"/>
    <property type="project" value="InterPro"/>
</dbReference>
<keyword evidence="3" id="KW-0804">Transcription</keyword>
<dbReference type="InterPro" id="IPR011991">
    <property type="entry name" value="ArsR-like_HTH"/>
</dbReference>
<dbReference type="GO" id="GO:0003677">
    <property type="term" value="F:DNA binding"/>
    <property type="evidence" value="ECO:0007669"/>
    <property type="project" value="UniProtKB-KW"/>
</dbReference>
<dbReference type="PANTHER" id="PTHR33154:SF33">
    <property type="entry name" value="TRANSCRIPTIONAL REPRESSOR SDPR"/>
    <property type="match status" value="1"/>
</dbReference>
<dbReference type="SMART" id="SM00418">
    <property type="entry name" value="HTH_ARSR"/>
    <property type="match status" value="1"/>
</dbReference>
<feature type="domain" description="HTH arsR-type" evidence="4">
    <location>
        <begin position="45"/>
        <end position="138"/>
    </location>
</feature>
<proteinExistence type="predicted"/>